<evidence type="ECO:0000313" key="6">
    <source>
        <dbReference type="EMBL" id="KAL3317779.1"/>
    </source>
</evidence>
<comment type="subcellular location">
    <subcellularLocation>
        <location evidence="1">Nucleus</location>
    </subcellularLocation>
</comment>
<feature type="compositionally biased region" description="Basic residues" evidence="4">
    <location>
        <begin position="586"/>
        <end position="600"/>
    </location>
</feature>
<dbReference type="GO" id="GO:0005634">
    <property type="term" value="C:nucleus"/>
    <property type="evidence" value="ECO:0007669"/>
    <property type="project" value="UniProtKB-SubCell"/>
</dbReference>
<dbReference type="SUPFAM" id="SSF48452">
    <property type="entry name" value="TPR-like"/>
    <property type="match status" value="1"/>
</dbReference>
<organism evidence="6 7">
    <name type="scientific">Cichlidogyrus casuarinus</name>
    <dbReference type="NCBI Taxonomy" id="1844966"/>
    <lineage>
        <taxon>Eukaryota</taxon>
        <taxon>Metazoa</taxon>
        <taxon>Spiralia</taxon>
        <taxon>Lophotrochozoa</taxon>
        <taxon>Platyhelminthes</taxon>
        <taxon>Monogenea</taxon>
        <taxon>Monopisthocotylea</taxon>
        <taxon>Dactylogyridea</taxon>
        <taxon>Ancyrocephalidae</taxon>
        <taxon>Cichlidogyrus</taxon>
    </lineage>
</organism>
<feature type="region of interest" description="Disordered" evidence="4">
    <location>
        <begin position="586"/>
        <end position="655"/>
    </location>
</feature>
<protein>
    <submittedName>
        <fullName evidence="6">Cleavage stimulation factor subunit 3</fullName>
    </submittedName>
</protein>
<gene>
    <name evidence="6" type="primary">CSTF3</name>
    <name evidence="6" type="ORF">Ciccas_003557</name>
</gene>
<accession>A0ABD2QE42</accession>
<evidence type="ECO:0000313" key="7">
    <source>
        <dbReference type="Proteomes" id="UP001626550"/>
    </source>
</evidence>
<dbReference type="InterPro" id="IPR003107">
    <property type="entry name" value="HAT"/>
</dbReference>
<dbReference type="PANTHER" id="PTHR19980">
    <property type="entry name" value="RNA CLEAVAGE STIMULATION FACTOR"/>
    <property type="match status" value="1"/>
</dbReference>
<dbReference type="PANTHER" id="PTHR19980:SF0">
    <property type="entry name" value="CLEAVAGE STIMULATION FACTOR SUBUNIT 3"/>
    <property type="match status" value="1"/>
</dbReference>
<dbReference type="InterPro" id="IPR008847">
    <property type="entry name" value="Suf"/>
</dbReference>
<evidence type="ECO:0000259" key="5">
    <source>
        <dbReference type="Pfam" id="PF05843"/>
    </source>
</evidence>
<feature type="domain" description="Suppressor of forked" evidence="5">
    <location>
        <begin position="1"/>
        <end position="422"/>
    </location>
</feature>
<dbReference type="InterPro" id="IPR011990">
    <property type="entry name" value="TPR-like_helical_dom_sf"/>
</dbReference>
<dbReference type="InterPro" id="IPR045243">
    <property type="entry name" value="Rna14-like"/>
</dbReference>
<feature type="compositionally biased region" description="Acidic residues" evidence="4">
    <location>
        <begin position="605"/>
        <end position="627"/>
    </location>
</feature>
<sequence>MAQAYDFTLDRMGLDLNFYSVWNDYITFLRSAQVQGSYAESQKITATRRVYQRAIATPMLGIETLWRDYCLYENSINTDIAKKFIEERTSVYSNARRVAKEFEAITKGLSKNMPSVPPQNTAYEVKQVELWKKYIQWEKDNPLRTEDPIVITKRVMFAYEQCLLCLGHHPDIWYEAASYLEQASKHLSDRGDQEAANQFANETAAMYERGIAVLKDNMMLYFAYADYEEGRGKMTKVNSIYKKLISLKSVDPTLSYIQFMRFCRRSENIADARIVFKLAREDTRISHQVYVAAAMLEYFCSKDLSIAHKIFDLGLKRFPDSAEFVQCYLDFMSYLNEDNNTRVLFERALGTTSQIPREKSHTIWAKFLQFESQVGNLASIQKVEKRRLKALEEFKEFQGHETSLLIDRYRFLDLFPCSQSELTSLGYRDLIRMNMTTSGVHGFFTEEMKLGSETAVTLPGIADTGLLVNKKPTYPKPDTSQMLPFKPKAYPRSGSHVVPGGEFPPPPAASSLVKLLPPPECFHGPFVNINKFMDHMLELELPEDYFSQILNESEQLGDNIDPGTALSIELASSANLATTLLLNRKRSRKNSRKNKKRHLNRFGDSESEEDDDDDQMNMSSDDDEDDDTGRLIKNMHQEALLMKPQTTSVEGTGSKGFMDLFRIRQAKKQLK</sequence>
<evidence type="ECO:0000256" key="1">
    <source>
        <dbReference type="ARBA" id="ARBA00004123"/>
    </source>
</evidence>
<dbReference type="Gene3D" id="1.25.40.1040">
    <property type="match status" value="1"/>
</dbReference>
<name>A0ABD2QE42_9PLAT</name>
<keyword evidence="3" id="KW-0539">Nucleus</keyword>
<evidence type="ECO:0000256" key="2">
    <source>
        <dbReference type="ARBA" id="ARBA00022737"/>
    </source>
</evidence>
<evidence type="ECO:0000256" key="4">
    <source>
        <dbReference type="SAM" id="MobiDB-lite"/>
    </source>
</evidence>
<evidence type="ECO:0000256" key="3">
    <source>
        <dbReference type="ARBA" id="ARBA00023242"/>
    </source>
</evidence>
<dbReference type="EMBL" id="JBJKFK010000331">
    <property type="protein sequence ID" value="KAL3317779.1"/>
    <property type="molecule type" value="Genomic_DNA"/>
</dbReference>
<proteinExistence type="predicted"/>
<dbReference type="AlphaFoldDB" id="A0ABD2QE42"/>
<dbReference type="Pfam" id="PF05843">
    <property type="entry name" value="Suf"/>
    <property type="match status" value="1"/>
</dbReference>
<comment type="caution">
    <text evidence="6">The sequence shown here is derived from an EMBL/GenBank/DDBJ whole genome shotgun (WGS) entry which is preliminary data.</text>
</comment>
<keyword evidence="2" id="KW-0677">Repeat</keyword>
<dbReference type="SMART" id="SM00386">
    <property type="entry name" value="HAT"/>
    <property type="match status" value="8"/>
</dbReference>
<keyword evidence="7" id="KW-1185">Reference proteome</keyword>
<reference evidence="6 7" key="1">
    <citation type="submission" date="2024-11" db="EMBL/GenBank/DDBJ databases">
        <title>Adaptive evolution of stress response genes in parasites aligns with host niche diversity.</title>
        <authorList>
            <person name="Hahn C."/>
            <person name="Resl P."/>
        </authorList>
    </citation>
    <scope>NUCLEOTIDE SEQUENCE [LARGE SCALE GENOMIC DNA]</scope>
    <source>
        <strain evidence="6">EGGRZ-B1_66</strain>
        <tissue evidence="6">Body</tissue>
    </source>
</reference>
<dbReference type="Proteomes" id="UP001626550">
    <property type="component" value="Unassembled WGS sequence"/>
</dbReference>